<name>A0A8H6RLQ3_9PEZI</name>
<evidence type="ECO:0008006" key="5">
    <source>
        <dbReference type="Google" id="ProtNLM"/>
    </source>
</evidence>
<sequence length="334" mass="34817">MSEVTSWIPLTTPFTAPQSCSSLFIDQGNGDLIAFDPHYGVSIDTYAVCQPPAVTTWWLQASIFEQDGLQNIHTAWSLHPFTCPGGFRTGASSVVNNGASLTTLAFCCPSGYSVANPGTGTNFGNCQSEATAGQVITVATSTGSGYTTSVSTVDFAIDVGAIAVQGYAISTTVTSTSTPMSSVHSETSPISTDGATSADSSASPTSVAATPFVSNNNNDDNNDDLSTGVKAGIGIGASLGFIGIVALILALVVICRRHNKKHSTPRASGQGMPIEQDSGGEYEVQAVQEHKKVPGCRNDNAWNELPGEANMRELDAIHPPAELEGNSARRHPRF</sequence>
<keyword evidence="2" id="KW-0472">Membrane</keyword>
<keyword evidence="4" id="KW-1185">Reference proteome</keyword>
<dbReference type="OrthoDB" id="4497263at2759"/>
<feature type="transmembrane region" description="Helical" evidence="2">
    <location>
        <begin position="231"/>
        <end position="254"/>
    </location>
</feature>
<evidence type="ECO:0000256" key="1">
    <source>
        <dbReference type="SAM" id="MobiDB-lite"/>
    </source>
</evidence>
<reference evidence="3" key="1">
    <citation type="submission" date="2020-04" db="EMBL/GenBank/DDBJ databases">
        <title>Draft genome resource of the tomato pathogen Pseudocercospora fuligena.</title>
        <authorList>
            <person name="Zaccaron A."/>
        </authorList>
    </citation>
    <scope>NUCLEOTIDE SEQUENCE</scope>
    <source>
        <strain evidence="3">PF001</strain>
    </source>
</reference>
<protein>
    <recommendedName>
        <fullName evidence="5">Mid2 domain-containing protein</fullName>
    </recommendedName>
</protein>
<keyword evidence="2" id="KW-1133">Transmembrane helix</keyword>
<keyword evidence="2" id="KW-0812">Transmembrane</keyword>
<dbReference type="Proteomes" id="UP000660729">
    <property type="component" value="Unassembled WGS sequence"/>
</dbReference>
<feature type="region of interest" description="Disordered" evidence="1">
    <location>
        <begin position="260"/>
        <end position="280"/>
    </location>
</feature>
<evidence type="ECO:0000313" key="3">
    <source>
        <dbReference type="EMBL" id="KAF7194701.1"/>
    </source>
</evidence>
<organism evidence="3 4">
    <name type="scientific">Pseudocercospora fuligena</name>
    <dbReference type="NCBI Taxonomy" id="685502"/>
    <lineage>
        <taxon>Eukaryota</taxon>
        <taxon>Fungi</taxon>
        <taxon>Dikarya</taxon>
        <taxon>Ascomycota</taxon>
        <taxon>Pezizomycotina</taxon>
        <taxon>Dothideomycetes</taxon>
        <taxon>Dothideomycetidae</taxon>
        <taxon>Mycosphaerellales</taxon>
        <taxon>Mycosphaerellaceae</taxon>
        <taxon>Pseudocercospora</taxon>
    </lineage>
</organism>
<accession>A0A8H6RLQ3</accession>
<feature type="region of interest" description="Disordered" evidence="1">
    <location>
        <begin position="175"/>
        <end position="221"/>
    </location>
</feature>
<evidence type="ECO:0000256" key="2">
    <source>
        <dbReference type="SAM" id="Phobius"/>
    </source>
</evidence>
<comment type="caution">
    <text evidence="3">The sequence shown here is derived from an EMBL/GenBank/DDBJ whole genome shotgun (WGS) entry which is preliminary data.</text>
</comment>
<feature type="compositionally biased region" description="Low complexity" evidence="1">
    <location>
        <begin position="191"/>
        <end position="219"/>
    </location>
</feature>
<evidence type="ECO:0000313" key="4">
    <source>
        <dbReference type="Proteomes" id="UP000660729"/>
    </source>
</evidence>
<proteinExistence type="predicted"/>
<dbReference type="AlphaFoldDB" id="A0A8H6RLQ3"/>
<dbReference type="EMBL" id="JABCIY010000056">
    <property type="protein sequence ID" value="KAF7194701.1"/>
    <property type="molecule type" value="Genomic_DNA"/>
</dbReference>
<gene>
    <name evidence="3" type="ORF">HII31_03963</name>
</gene>